<dbReference type="Proteomes" id="UP000318413">
    <property type="component" value="Unassembled WGS sequence"/>
</dbReference>
<organism evidence="2 3">
    <name type="scientific">Sphingomonas oligophenolica</name>
    <dbReference type="NCBI Taxonomy" id="301154"/>
    <lineage>
        <taxon>Bacteria</taxon>
        <taxon>Pseudomonadati</taxon>
        <taxon>Pseudomonadota</taxon>
        <taxon>Alphaproteobacteria</taxon>
        <taxon>Sphingomonadales</taxon>
        <taxon>Sphingomonadaceae</taxon>
        <taxon>Sphingomonas</taxon>
    </lineage>
</organism>
<evidence type="ECO:0000313" key="2">
    <source>
        <dbReference type="EMBL" id="TPG13234.1"/>
    </source>
</evidence>
<accession>A0A502CKU0</accession>
<dbReference type="PROSITE" id="PS51257">
    <property type="entry name" value="PROKAR_LIPOPROTEIN"/>
    <property type="match status" value="1"/>
</dbReference>
<comment type="caution">
    <text evidence="2">The sequence shown here is derived from an EMBL/GenBank/DDBJ whole genome shotgun (WGS) entry which is preliminary data.</text>
</comment>
<evidence type="ECO:0000256" key="1">
    <source>
        <dbReference type="SAM" id="SignalP"/>
    </source>
</evidence>
<reference evidence="2 3" key="1">
    <citation type="journal article" date="2019" name="Environ. Microbiol.">
        <title>Species interactions and distinct microbial communities in high Arctic permafrost affected cryosols are associated with the CH4 and CO2 gas fluxes.</title>
        <authorList>
            <person name="Altshuler I."/>
            <person name="Hamel J."/>
            <person name="Turney S."/>
            <person name="Magnuson E."/>
            <person name="Levesque R."/>
            <person name="Greer C."/>
            <person name="Whyte L.G."/>
        </authorList>
    </citation>
    <scope>NUCLEOTIDE SEQUENCE [LARGE SCALE GENOMIC DNA]</scope>
    <source>
        <strain evidence="2 3">S5.1</strain>
    </source>
</reference>
<dbReference type="OrthoDB" id="7472092at2"/>
<dbReference type="RefSeq" id="WP_140869667.1">
    <property type="nucleotide sequence ID" value="NZ_RCZK01000004.1"/>
</dbReference>
<evidence type="ECO:0000313" key="3">
    <source>
        <dbReference type="Proteomes" id="UP000318413"/>
    </source>
</evidence>
<feature type="chain" id="PRO_5021502342" description="C-type lysozyme inhibitor domain-containing protein" evidence="1">
    <location>
        <begin position="18"/>
        <end position="127"/>
    </location>
</feature>
<gene>
    <name evidence="2" type="ORF">EAH84_06735</name>
</gene>
<sequence length="127" mass="13258">MKSPLLLAAPAALFALAACNSKPPEVVDTNPDPMAAELANRAPVELPPAISADKSMRCQPGNILLYVTFFNENKLVYVRTEKGGAINRLTAETAGDPFTAPGGWKLTGTPNSATISVPGKGDFTCKG</sequence>
<protein>
    <recommendedName>
        <fullName evidence="4">C-type lysozyme inhibitor domain-containing protein</fullName>
    </recommendedName>
</protein>
<name>A0A502CKU0_9SPHN</name>
<evidence type="ECO:0008006" key="4">
    <source>
        <dbReference type="Google" id="ProtNLM"/>
    </source>
</evidence>
<proteinExistence type="predicted"/>
<keyword evidence="3" id="KW-1185">Reference proteome</keyword>
<feature type="signal peptide" evidence="1">
    <location>
        <begin position="1"/>
        <end position="17"/>
    </location>
</feature>
<dbReference type="EMBL" id="RCZK01000004">
    <property type="protein sequence ID" value="TPG13234.1"/>
    <property type="molecule type" value="Genomic_DNA"/>
</dbReference>
<keyword evidence="1" id="KW-0732">Signal</keyword>
<dbReference type="AlphaFoldDB" id="A0A502CKU0"/>